<evidence type="ECO:0000256" key="7">
    <source>
        <dbReference type="RuleBase" id="RU003376"/>
    </source>
</evidence>
<evidence type="ECO:0000256" key="8">
    <source>
        <dbReference type="SAM" id="Phobius"/>
    </source>
</evidence>
<sequence>MSAPHRFVRDVSALPTHAFGNRSLTWWGVILFMLMEGAGFALAGGAYFILKSHQGDWPPSPILPPDLLAGTLFTLVMLASEIPNTIVKKKAEAEEIAPVRLLLPIIAAIGGLLLVIRAFEFGSLNVLWTDNPYGSIVWALLVLHTTHIVTDWVDTLVLTALMFTRHGPTGKRFVDVSENSLYWRFVWLTWLPIYLLIYWVPRW</sequence>
<dbReference type="InterPro" id="IPR000298">
    <property type="entry name" value="Cyt_c_oxidase-like_su3"/>
</dbReference>
<dbReference type="InterPro" id="IPR013833">
    <property type="entry name" value="Cyt_c_oxidase_su3_a-hlx"/>
</dbReference>
<proteinExistence type="inferred from homology"/>
<evidence type="ECO:0000259" key="9">
    <source>
        <dbReference type="PROSITE" id="PS50253"/>
    </source>
</evidence>
<dbReference type="AlphaFoldDB" id="A0A6I4J2R7"/>
<comment type="similarity">
    <text evidence="2 7">Belongs to the cytochrome c oxidase subunit 3 family.</text>
</comment>
<dbReference type="RefSeq" id="WP_157027859.1">
    <property type="nucleotide sequence ID" value="NZ_WQMS01000016.1"/>
</dbReference>
<evidence type="ECO:0000256" key="2">
    <source>
        <dbReference type="ARBA" id="ARBA00010581"/>
    </source>
</evidence>
<feature type="transmembrane region" description="Helical" evidence="8">
    <location>
        <begin position="62"/>
        <end position="80"/>
    </location>
</feature>
<organism evidence="10 11">
    <name type="scientific">Sphingomonas horti</name>
    <dbReference type="NCBI Taxonomy" id="2682842"/>
    <lineage>
        <taxon>Bacteria</taxon>
        <taxon>Pseudomonadati</taxon>
        <taxon>Pseudomonadota</taxon>
        <taxon>Alphaproteobacteria</taxon>
        <taxon>Sphingomonadales</taxon>
        <taxon>Sphingomonadaceae</taxon>
        <taxon>Sphingomonas</taxon>
    </lineage>
</organism>
<feature type="transmembrane region" description="Helical" evidence="8">
    <location>
        <begin position="139"/>
        <end position="161"/>
    </location>
</feature>
<keyword evidence="11" id="KW-1185">Reference proteome</keyword>
<protein>
    <submittedName>
        <fullName evidence="10">Cytochrome C oxidase subunit III</fullName>
    </submittedName>
</protein>
<dbReference type="Pfam" id="PF00510">
    <property type="entry name" value="COX3"/>
    <property type="match status" value="1"/>
</dbReference>
<dbReference type="GO" id="GO:0005886">
    <property type="term" value="C:plasma membrane"/>
    <property type="evidence" value="ECO:0007669"/>
    <property type="project" value="UniProtKB-SubCell"/>
</dbReference>
<evidence type="ECO:0000313" key="10">
    <source>
        <dbReference type="EMBL" id="MVO78899.1"/>
    </source>
</evidence>
<evidence type="ECO:0000256" key="4">
    <source>
        <dbReference type="ARBA" id="ARBA00022692"/>
    </source>
</evidence>
<feature type="transmembrane region" description="Helical" evidence="8">
    <location>
        <begin position="24"/>
        <end position="50"/>
    </location>
</feature>
<dbReference type="Gene3D" id="1.20.120.80">
    <property type="entry name" value="Cytochrome c oxidase, subunit III, four-helix bundle"/>
    <property type="match status" value="1"/>
</dbReference>
<comment type="caution">
    <text evidence="10">The sequence shown here is derived from an EMBL/GenBank/DDBJ whole genome shotgun (WGS) entry which is preliminary data.</text>
</comment>
<gene>
    <name evidence="10" type="ORF">GON01_13270</name>
</gene>
<evidence type="ECO:0000256" key="1">
    <source>
        <dbReference type="ARBA" id="ARBA00004651"/>
    </source>
</evidence>
<evidence type="ECO:0000313" key="11">
    <source>
        <dbReference type="Proteomes" id="UP000441389"/>
    </source>
</evidence>
<dbReference type="SUPFAM" id="SSF81452">
    <property type="entry name" value="Cytochrome c oxidase subunit III-like"/>
    <property type="match status" value="1"/>
</dbReference>
<dbReference type="PROSITE" id="PS50253">
    <property type="entry name" value="COX3"/>
    <property type="match status" value="1"/>
</dbReference>
<dbReference type="GO" id="GO:0019646">
    <property type="term" value="P:aerobic electron transport chain"/>
    <property type="evidence" value="ECO:0007669"/>
    <property type="project" value="InterPro"/>
</dbReference>
<dbReference type="PANTHER" id="PTHR11403:SF2">
    <property type="entry name" value="CYTOCHROME BO(3) UBIQUINOL OXIDASE SUBUNIT 3"/>
    <property type="match status" value="1"/>
</dbReference>
<evidence type="ECO:0000256" key="6">
    <source>
        <dbReference type="ARBA" id="ARBA00023136"/>
    </source>
</evidence>
<feature type="transmembrane region" description="Helical" evidence="8">
    <location>
        <begin position="181"/>
        <end position="200"/>
    </location>
</feature>
<dbReference type="InterPro" id="IPR024791">
    <property type="entry name" value="Cyt_c/ubiquinol_Oxase_su3"/>
</dbReference>
<keyword evidence="4 7" id="KW-0812">Transmembrane</keyword>
<reference evidence="10 11" key="1">
    <citation type="submission" date="2019-12" db="EMBL/GenBank/DDBJ databases">
        <authorList>
            <person name="Huq M.A."/>
        </authorList>
    </citation>
    <scope>NUCLEOTIDE SEQUENCE [LARGE SCALE GENOMIC DNA]</scope>
    <source>
        <strain evidence="10 11">MAH-20</strain>
    </source>
</reference>
<feature type="transmembrane region" description="Helical" evidence="8">
    <location>
        <begin position="101"/>
        <end position="119"/>
    </location>
</feature>
<dbReference type="InterPro" id="IPR035973">
    <property type="entry name" value="Cyt_c_oxidase_su3-like_sf"/>
</dbReference>
<name>A0A6I4J2R7_9SPHN</name>
<dbReference type="Proteomes" id="UP000441389">
    <property type="component" value="Unassembled WGS sequence"/>
</dbReference>
<dbReference type="EMBL" id="WQMS01000016">
    <property type="protein sequence ID" value="MVO78899.1"/>
    <property type="molecule type" value="Genomic_DNA"/>
</dbReference>
<keyword evidence="6 8" id="KW-0472">Membrane</keyword>
<evidence type="ECO:0000256" key="5">
    <source>
        <dbReference type="ARBA" id="ARBA00022989"/>
    </source>
</evidence>
<evidence type="ECO:0000256" key="3">
    <source>
        <dbReference type="ARBA" id="ARBA00022475"/>
    </source>
</evidence>
<keyword evidence="5 8" id="KW-1133">Transmembrane helix</keyword>
<dbReference type="GO" id="GO:0004129">
    <property type="term" value="F:cytochrome-c oxidase activity"/>
    <property type="evidence" value="ECO:0007669"/>
    <property type="project" value="InterPro"/>
</dbReference>
<accession>A0A6I4J2R7</accession>
<keyword evidence="3" id="KW-1003">Cell membrane</keyword>
<comment type="subcellular location">
    <subcellularLocation>
        <location evidence="1 7">Cell membrane</location>
        <topology evidence="1 7">Multi-pass membrane protein</topology>
    </subcellularLocation>
</comment>
<dbReference type="PANTHER" id="PTHR11403">
    <property type="entry name" value="CYTOCHROME C OXIDASE SUBUNIT III"/>
    <property type="match status" value="1"/>
</dbReference>
<feature type="domain" description="Heme-copper oxidase subunit III family profile" evidence="9">
    <location>
        <begin position="1"/>
        <end position="202"/>
    </location>
</feature>